<name>A0A644ZW80_9ZZZZ</name>
<sequence>MVARGEERQESRRDGAHSTGADDAADAPLQVIDHFGKLRAVWVV</sequence>
<dbReference type="AlphaFoldDB" id="A0A644ZW80"/>
<evidence type="ECO:0000313" key="2">
    <source>
        <dbReference type="EMBL" id="MPM44966.1"/>
    </source>
</evidence>
<reference evidence="2" key="1">
    <citation type="submission" date="2019-08" db="EMBL/GenBank/DDBJ databases">
        <authorList>
            <person name="Kucharzyk K."/>
            <person name="Murdoch R.W."/>
            <person name="Higgins S."/>
            <person name="Loffler F."/>
        </authorList>
    </citation>
    <scope>NUCLEOTIDE SEQUENCE</scope>
</reference>
<gene>
    <name evidence="2" type="ORF">SDC9_91651</name>
</gene>
<proteinExistence type="predicted"/>
<organism evidence="2">
    <name type="scientific">bioreactor metagenome</name>
    <dbReference type="NCBI Taxonomy" id="1076179"/>
    <lineage>
        <taxon>unclassified sequences</taxon>
        <taxon>metagenomes</taxon>
        <taxon>ecological metagenomes</taxon>
    </lineage>
</organism>
<dbReference type="EMBL" id="VSSQ01010687">
    <property type="protein sequence ID" value="MPM44966.1"/>
    <property type="molecule type" value="Genomic_DNA"/>
</dbReference>
<comment type="caution">
    <text evidence="2">The sequence shown here is derived from an EMBL/GenBank/DDBJ whole genome shotgun (WGS) entry which is preliminary data.</text>
</comment>
<feature type="compositionally biased region" description="Basic and acidic residues" evidence="1">
    <location>
        <begin position="1"/>
        <end position="16"/>
    </location>
</feature>
<protein>
    <submittedName>
        <fullName evidence="2">Uncharacterized protein</fullName>
    </submittedName>
</protein>
<evidence type="ECO:0000256" key="1">
    <source>
        <dbReference type="SAM" id="MobiDB-lite"/>
    </source>
</evidence>
<feature type="region of interest" description="Disordered" evidence="1">
    <location>
        <begin position="1"/>
        <end position="27"/>
    </location>
</feature>
<accession>A0A644ZW80</accession>